<reference evidence="2" key="1">
    <citation type="submission" date="2014-11" db="EMBL/GenBank/DDBJ databases">
        <title>Xylella fastidiosa Hib4 Genome Sequencing.</title>
        <authorList>
            <person name="Pierry P.M."/>
            <person name="da Silva A.M."/>
        </authorList>
    </citation>
    <scope>NUCLEOTIDE SEQUENCE [LARGE SCALE GENOMIC DNA]</scope>
    <source>
        <strain evidence="2">Hib4</strain>
    </source>
</reference>
<dbReference type="RefSeq" id="WP_157293255.1">
    <property type="nucleotide sequence ID" value="NZ_CP009885.1"/>
</dbReference>
<sequence>MSKSDDNTDQALWDDLLSRVDHLQEWASVASDHLYVVTENLTGLIFSLGIIRARLVSLSEKGCR</sequence>
<dbReference type="AlphaFoldDB" id="A0ABD7BXF1"/>
<dbReference type="EMBL" id="CP009885">
    <property type="protein sequence ID" value="QPB72589.1"/>
    <property type="molecule type" value="Genomic_DNA"/>
</dbReference>
<dbReference type="Proteomes" id="UP000196980">
    <property type="component" value="Chromosome"/>
</dbReference>
<proteinExistence type="predicted"/>
<accession>A0ABD7BXF1</accession>
<evidence type="ECO:0000313" key="2">
    <source>
        <dbReference type="Proteomes" id="UP000196980"/>
    </source>
</evidence>
<dbReference type="KEGG" id="xfh:XFHB_13840"/>
<gene>
    <name evidence="1" type="ORF">XFHB_13840</name>
</gene>
<organism evidence="1 2">
    <name type="scientific">Xylella fastidiosa</name>
    <dbReference type="NCBI Taxonomy" id="2371"/>
    <lineage>
        <taxon>Bacteria</taxon>
        <taxon>Pseudomonadati</taxon>
        <taxon>Pseudomonadota</taxon>
        <taxon>Gammaproteobacteria</taxon>
        <taxon>Lysobacterales</taxon>
        <taxon>Lysobacteraceae</taxon>
        <taxon>Xylella</taxon>
    </lineage>
</organism>
<name>A0ABD7BXF1_XYLFS</name>
<evidence type="ECO:0000313" key="1">
    <source>
        <dbReference type="EMBL" id="QPB72589.1"/>
    </source>
</evidence>
<protein>
    <submittedName>
        <fullName evidence="1">Uncharacterized protein</fullName>
    </submittedName>
</protein>